<dbReference type="CDD" id="cd06267">
    <property type="entry name" value="PBP1_LacI_sugar_binding-like"/>
    <property type="match status" value="1"/>
</dbReference>
<accession>A0ABV7ZBD0</accession>
<organism evidence="5 6">
    <name type="scientific">Deinococcus rufus</name>
    <dbReference type="NCBI Taxonomy" id="2136097"/>
    <lineage>
        <taxon>Bacteria</taxon>
        <taxon>Thermotogati</taxon>
        <taxon>Deinococcota</taxon>
        <taxon>Deinococci</taxon>
        <taxon>Deinococcales</taxon>
        <taxon>Deinococcaceae</taxon>
        <taxon>Deinococcus</taxon>
    </lineage>
</organism>
<dbReference type="GO" id="GO:0003677">
    <property type="term" value="F:DNA binding"/>
    <property type="evidence" value="ECO:0007669"/>
    <property type="project" value="UniProtKB-KW"/>
</dbReference>
<dbReference type="CDD" id="cd01392">
    <property type="entry name" value="HTH_LacI"/>
    <property type="match status" value="1"/>
</dbReference>
<dbReference type="InterPro" id="IPR046335">
    <property type="entry name" value="LacI/GalR-like_sensor"/>
</dbReference>
<evidence type="ECO:0000313" key="5">
    <source>
        <dbReference type="EMBL" id="MFC3834290.1"/>
    </source>
</evidence>
<evidence type="ECO:0000256" key="2">
    <source>
        <dbReference type="ARBA" id="ARBA00023125"/>
    </source>
</evidence>
<sequence>MPTIQDVARLAGVSPTTAKRALRDPDKLTPDTLARVQLAIDQLHYEPDQRAGSLRGGQSSTIGLILASILEPFFAQFARTAAHALADAGYTLIISENEYSAQREIEELRRLYGQRVAGIMLRPGYGPQSRDYLARLAARGVAVVEYDYVHLHSPYPSVMLDNRGAMVQAVQYLHGLGHRDIAALGTYHPVIHPEERSRTFPEAMNDLGLTVPTEYQRVTLLTEESAYVLTHELLSLPRPPSALIALTGTQAIGAYRAIRERGLRIPEALSLITFDNYPWTALVDPPITVLEQPAEAMATATVRQLLTQLGGAAVTPVHEVFPARLIERGSCAAPAATLLSRA</sequence>
<proteinExistence type="predicted"/>
<evidence type="ECO:0000259" key="4">
    <source>
        <dbReference type="PROSITE" id="PS50932"/>
    </source>
</evidence>
<dbReference type="Pfam" id="PF13377">
    <property type="entry name" value="Peripla_BP_3"/>
    <property type="match status" value="1"/>
</dbReference>
<dbReference type="PANTHER" id="PTHR30146:SF109">
    <property type="entry name" value="HTH-TYPE TRANSCRIPTIONAL REGULATOR GALS"/>
    <property type="match status" value="1"/>
</dbReference>
<dbReference type="Gene3D" id="3.40.50.2300">
    <property type="match status" value="2"/>
</dbReference>
<protein>
    <submittedName>
        <fullName evidence="5">LacI family DNA-binding transcriptional regulator</fullName>
    </submittedName>
</protein>
<dbReference type="InterPro" id="IPR000843">
    <property type="entry name" value="HTH_LacI"/>
</dbReference>
<dbReference type="Pfam" id="PF00356">
    <property type="entry name" value="LacI"/>
    <property type="match status" value="1"/>
</dbReference>
<dbReference type="SUPFAM" id="SSF47413">
    <property type="entry name" value="lambda repressor-like DNA-binding domains"/>
    <property type="match status" value="1"/>
</dbReference>
<dbReference type="SMART" id="SM00354">
    <property type="entry name" value="HTH_LACI"/>
    <property type="match status" value="1"/>
</dbReference>
<evidence type="ECO:0000313" key="6">
    <source>
        <dbReference type="Proteomes" id="UP001595803"/>
    </source>
</evidence>
<dbReference type="PANTHER" id="PTHR30146">
    <property type="entry name" value="LACI-RELATED TRANSCRIPTIONAL REPRESSOR"/>
    <property type="match status" value="1"/>
</dbReference>
<evidence type="ECO:0000256" key="1">
    <source>
        <dbReference type="ARBA" id="ARBA00023015"/>
    </source>
</evidence>
<dbReference type="RefSeq" id="WP_380102800.1">
    <property type="nucleotide sequence ID" value="NZ_JBHRZG010000022.1"/>
</dbReference>
<comment type="caution">
    <text evidence="5">The sequence shown here is derived from an EMBL/GenBank/DDBJ whole genome shotgun (WGS) entry which is preliminary data.</text>
</comment>
<keyword evidence="1" id="KW-0805">Transcription regulation</keyword>
<reference evidence="6" key="1">
    <citation type="journal article" date="2019" name="Int. J. Syst. Evol. Microbiol.">
        <title>The Global Catalogue of Microorganisms (GCM) 10K type strain sequencing project: providing services to taxonomists for standard genome sequencing and annotation.</title>
        <authorList>
            <consortium name="The Broad Institute Genomics Platform"/>
            <consortium name="The Broad Institute Genome Sequencing Center for Infectious Disease"/>
            <person name="Wu L."/>
            <person name="Ma J."/>
        </authorList>
    </citation>
    <scope>NUCLEOTIDE SEQUENCE [LARGE SCALE GENOMIC DNA]</scope>
    <source>
        <strain evidence="6">CCTCC AB 2017081</strain>
    </source>
</reference>
<evidence type="ECO:0000256" key="3">
    <source>
        <dbReference type="ARBA" id="ARBA00023163"/>
    </source>
</evidence>
<keyword evidence="6" id="KW-1185">Reference proteome</keyword>
<keyword evidence="3" id="KW-0804">Transcription</keyword>
<dbReference type="SUPFAM" id="SSF53822">
    <property type="entry name" value="Periplasmic binding protein-like I"/>
    <property type="match status" value="1"/>
</dbReference>
<dbReference type="Gene3D" id="1.10.260.40">
    <property type="entry name" value="lambda repressor-like DNA-binding domains"/>
    <property type="match status" value="1"/>
</dbReference>
<dbReference type="InterPro" id="IPR028082">
    <property type="entry name" value="Peripla_BP_I"/>
</dbReference>
<gene>
    <name evidence="5" type="ORF">ACFOSB_15665</name>
</gene>
<dbReference type="PROSITE" id="PS50932">
    <property type="entry name" value="HTH_LACI_2"/>
    <property type="match status" value="1"/>
</dbReference>
<feature type="domain" description="HTH lacI-type" evidence="4">
    <location>
        <begin position="2"/>
        <end position="56"/>
    </location>
</feature>
<dbReference type="InterPro" id="IPR010982">
    <property type="entry name" value="Lambda_DNA-bd_dom_sf"/>
</dbReference>
<name>A0ABV7ZBD0_9DEIO</name>
<dbReference type="EMBL" id="JBHRZG010000022">
    <property type="protein sequence ID" value="MFC3834290.1"/>
    <property type="molecule type" value="Genomic_DNA"/>
</dbReference>
<keyword evidence="2 5" id="KW-0238">DNA-binding</keyword>
<dbReference type="Proteomes" id="UP001595803">
    <property type="component" value="Unassembled WGS sequence"/>
</dbReference>
<dbReference type="PROSITE" id="PS00356">
    <property type="entry name" value="HTH_LACI_1"/>
    <property type="match status" value="1"/>
</dbReference>